<dbReference type="PANTHER" id="PTHR42723">
    <property type="entry name" value="CHLOROPHYLL SYNTHASE"/>
    <property type="match status" value="1"/>
</dbReference>
<dbReference type="CDD" id="cd13964">
    <property type="entry name" value="PT_UbiA_1"/>
    <property type="match status" value="1"/>
</dbReference>
<evidence type="ECO:0000256" key="5">
    <source>
        <dbReference type="ARBA" id="ARBA00023136"/>
    </source>
</evidence>
<feature type="transmembrane region" description="Helical" evidence="6">
    <location>
        <begin position="194"/>
        <end position="213"/>
    </location>
</feature>
<feature type="transmembrane region" description="Helical" evidence="6">
    <location>
        <begin position="256"/>
        <end position="289"/>
    </location>
</feature>
<evidence type="ECO:0000256" key="3">
    <source>
        <dbReference type="ARBA" id="ARBA00022692"/>
    </source>
</evidence>
<keyword evidence="4 6" id="KW-1133">Transmembrane helix</keyword>
<evidence type="ECO:0000256" key="2">
    <source>
        <dbReference type="ARBA" id="ARBA00022475"/>
    </source>
</evidence>
<keyword evidence="5 6" id="KW-0472">Membrane</keyword>
<evidence type="ECO:0000256" key="1">
    <source>
        <dbReference type="ARBA" id="ARBA00004141"/>
    </source>
</evidence>
<dbReference type="NCBIfam" id="NF035940">
    <property type="entry name" value="prenyl_rel_EboC"/>
    <property type="match status" value="1"/>
</dbReference>
<feature type="transmembrane region" description="Helical" evidence="6">
    <location>
        <begin position="219"/>
        <end position="236"/>
    </location>
</feature>
<accession>A0ABV7JLB7</accession>
<dbReference type="Pfam" id="PF01040">
    <property type="entry name" value="UbiA"/>
    <property type="match status" value="1"/>
</dbReference>
<evidence type="ECO:0000256" key="4">
    <source>
        <dbReference type="ARBA" id="ARBA00022989"/>
    </source>
</evidence>
<dbReference type="Proteomes" id="UP001595526">
    <property type="component" value="Unassembled WGS sequence"/>
</dbReference>
<dbReference type="InterPro" id="IPR044878">
    <property type="entry name" value="UbiA_sf"/>
</dbReference>
<keyword evidence="8" id="KW-1185">Reference proteome</keyword>
<dbReference type="InterPro" id="IPR000537">
    <property type="entry name" value="UbiA_prenyltransferase"/>
</dbReference>
<proteinExistence type="predicted"/>
<evidence type="ECO:0000256" key="6">
    <source>
        <dbReference type="SAM" id="Phobius"/>
    </source>
</evidence>
<keyword evidence="2" id="KW-1003">Cell membrane</keyword>
<comment type="subcellular location">
    <subcellularLocation>
        <location evidence="1">Membrane</location>
        <topology evidence="1">Multi-pass membrane protein</topology>
    </subcellularLocation>
</comment>
<evidence type="ECO:0000313" key="7">
    <source>
        <dbReference type="EMBL" id="MFC3198859.1"/>
    </source>
</evidence>
<evidence type="ECO:0000313" key="8">
    <source>
        <dbReference type="Proteomes" id="UP001595526"/>
    </source>
</evidence>
<dbReference type="EMBL" id="JBHRTA010000038">
    <property type="protein sequence ID" value="MFC3198859.1"/>
    <property type="molecule type" value="Genomic_DNA"/>
</dbReference>
<dbReference type="InterPro" id="IPR050475">
    <property type="entry name" value="Prenyltransferase_related"/>
</dbReference>
<dbReference type="Gene3D" id="1.10.357.140">
    <property type="entry name" value="UbiA prenyltransferase"/>
    <property type="match status" value="1"/>
</dbReference>
<dbReference type="PANTHER" id="PTHR42723:SF1">
    <property type="entry name" value="CHLOROPHYLL SYNTHASE, CHLOROPLASTIC"/>
    <property type="match status" value="1"/>
</dbReference>
<reference evidence="8" key="1">
    <citation type="journal article" date="2019" name="Int. J. Syst. Evol. Microbiol.">
        <title>The Global Catalogue of Microorganisms (GCM) 10K type strain sequencing project: providing services to taxonomists for standard genome sequencing and annotation.</title>
        <authorList>
            <consortium name="The Broad Institute Genomics Platform"/>
            <consortium name="The Broad Institute Genome Sequencing Center for Infectious Disease"/>
            <person name="Wu L."/>
            <person name="Ma J."/>
        </authorList>
    </citation>
    <scope>NUCLEOTIDE SEQUENCE [LARGE SCALE GENOMIC DNA]</scope>
    <source>
        <strain evidence="8">KCTC 52416</strain>
    </source>
</reference>
<dbReference type="RefSeq" id="WP_379023921.1">
    <property type="nucleotide sequence ID" value="NZ_JBHRTA010000038.1"/>
</dbReference>
<feature type="transmembrane region" description="Helical" evidence="6">
    <location>
        <begin position="45"/>
        <end position="67"/>
    </location>
</feature>
<name>A0ABV7JLB7_9SPHI</name>
<keyword evidence="3 6" id="KW-0812">Transmembrane</keyword>
<feature type="transmembrane region" description="Helical" evidence="6">
    <location>
        <begin position="12"/>
        <end position="33"/>
    </location>
</feature>
<gene>
    <name evidence="7" type="primary">eboC</name>
    <name evidence="7" type="ORF">ACFOET_14650</name>
</gene>
<protein>
    <submittedName>
        <fullName evidence="7">UbiA-like protein EboC</fullName>
    </submittedName>
</protein>
<feature type="transmembrane region" description="Helical" evidence="6">
    <location>
        <begin position="163"/>
        <end position="182"/>
    </location>
</feature>
<sequence length="296" mass="31398">MAILRPYLQLMRPANIMTAISDVLAGAAIAILYTGEPGTYPMLSGLLLLAISTIGLYGGGVVFNDVFDAALDARERPERPIPSGNVPLRSAALLGIALFVVGLLAATLASPVSGIIAVAIVLMCLGYDRWAKHHAVAGPLVMGLCRGLNLLLGISYLASALPLTWFLSAIPVIYIAAVTTISRGEVHGGRRMPLFFSAGLYALVIGLIAHFGVFQHGDTFAVLMLAPFALFIYPPLIRAIKTTAPQDIRTSVKHGVLGLIFMNAAWTAAAGMWGLTIMVLSLFPISIWLSKLFSVT</sequence>
<organism evidence="7 8">
    <name type="scientific">Parapedobacter deserti</name>
    <dbReference type="NCBI Taxonomy" id="1912957"/>
    <lineage>
        <taxon>Bacteria</taxon>
        <taxon>Pseudomonadati</taxon>
        <taxon>Bacteroidota</taxon>
        <taxon>Sphingobacteriia</taxon>
        <taxon>Sphingobacteriales</taxon>
        <taxon>Sphingobacteriaceae</taxon>
        <taxon>Parapedobacter</taxon>
    </lineage>
</organism>
<comment type="caution">
    <text evidence="7">The sequence shown here is derived from an EMBL/GenBank/DDBJ whole genome shotgun (WGS) entry which is preliminary data.</text>
</comment>